<proteinExistence type="predicted"/>
<feature type="repeat" description="Pumilio" evidence="2">
    <location>
        <begin position="492"/>
        <end position="528"/>
    </location>
</feature>
<feature type="domain" description="PUM-HD" evidence="4">
    <location>
        <begin position="400"/>
        <end position="700"/>
    </location>
</feature>
<reference evidence="5" key="1">
    <citation type="submission" date="2022-07" db="EMBL/GenBank/DDBJ databases">
        <title>Genome Sequence of Leucocoprinus birnbaumii.</title>
        <authorList>
            <person name="Buettner E."/>
        </authorList>
    </citation>
    <scope>NUCLEOTIDE SEQUENCE</scope>
    <source>
        <strain evidence="5">VT141</strain>
    </source>
</reference>
<accession>A0AAD5VDN3</accession>
<dbReference type="GO" id="GO:0003730">
    <property type="term" value="F:mRNA 3'-UTR binding"/>
    <property type="evidence" value="ECO:0007669"/>
    <property type="project" value="TreeGrafter"/>
</dbReference>
<feature type="compositionally biased region" description="Polar residues" evidence="3">
    <location>
        <begin position="156"/>
        <end position="173"/>
    </location>
</feature>
<dbReference type="SUPFAM" id="SSF48371">
    <property type="entry name" value="ARM repeat"/>
    <property type="match status" value="1"/>
</dbReference>
<dbReference type="PROSITE" id="PS50302">
    <property type="entry name" value="PUM"/>
    <property type="match status" value="6"/>
</dbReference>
<dbReference type="EMBL" id="JANIEX010002152">
    <property type="protein sequence ID" value="KAJ3551788.1"/>
    <property type="molecule type" value="Genomic_DNA"/>
</dbReference>
<dbReference type="InterPro" id="IPR001313">
    <property type="entry name" value="Pumilio_RNA-bd_rpt"/>
</dbReference>
<dbReference type="InterPro" id="IPR016024">
    <property type="entry name" value="ARM-type_fold"/>
</dbReference>
<evidence type="ECO:0000259" key="4">
    <source>
        <dbReference type="PROSITE" id="PS50303"/>
    </source>
</evidence>
<keyword evidence="1" id="KW-0677">Repeat</keyword>
<organism evidence="5 6">
    <name type="scientific">Leucocoprinus birnbaumii</name>
    <dbReference type="NCBI Taxonomy" id="56174"/>
    <lineage>
        <taxon>Eukaryota</taxon>
        <taxon>Fungi</taxon>
        <taxon>Dikarya</taxon>
        <taxon>Basidiomycota</taxon>
        <taxon>Agaricomycotina</taxon>
        <taxon>Agaricomycetes</taxon>
        <taxon>Agaricomycetidae</taxon>
        <taxon>Agaricales</taxon>
        <taxon>Agaricineae</taxon>
        <taxon>Agaricaceae</taxon>
        <taxon>Leucocoprinus</taxon>
    </lineage>
</organism>
<feature type="repeat" description="Pumilio" evidence="2">
    <location>
        <begin position="600"/>
        <end position="635"/>
    </location>
</feature>
<feature type="compositionally biased region" description="Polar residues" evidence="3">
    <location>
        <begin position="54"/>
        <end position="66"/>
    </location>
</feature>
<evidence type="ECO:0000313" key="5">
    <source>
        <dbReference type="EMBL" id="KAJ3551788.1"/>
    </source>
</evidence>
<dbReference type="InterPro" id="IPR011989">
    <property type="entry name" value="ARM-like"/>
</dbReference>
<sequence>MSAVNSRNHSPSRSPTNTQSQRLINGGTSYAVGGGINGLKSLNSGWQVWGGGHSRNTPGSSVTSAHEISPPRSDANQRGSLTDWTSLSRPTTSRSWDDVHDHVKLDTVTKRQTPIGQSGVLSIPRIEQTLILKNGLVSANSPTRATYAGYQKSPVTPSFDSLQTASRPSTMDELSSGMRGMVVEDEHDLQRQAALNLSRNHLPPSNGLSYASIAQPDYNSPYQASQGPRDTFSDSPFSYDPYRPNSDPPAYSSPAIMNGTPPSIYPNISPLDPHRRPGFVYDYPTNPRPPAPQFYYPSQGLVYGHPGPSPHATPQIIQPGNLSGAEKIDVQYPTGLPTPMLTPMTPLVPPHNGNFGPLDSASAHMVPFAAPHLPQFAPMTPVYSNGVFPYANNIRISTVVRSTLLEEFRTRKSRKWELNDIAGHIVEFSMDQYGSRFIQTKLENAGIEKIRAVYDEIVPTYALKLMQDVFGNYVIQKLMDFGTQDQRAGLARMVENDIVDLSLNVYGCRVVQKVIELCTTEQQTQLVRKIEPHVLTVVKDTNGNHVIQKFVMTVPPERLSFLRAFRDAARQLAIHPYGCRVLQRCLEYLPNDYCRGMIDELHGIADNLMQDQFGNYVIQYILQHGQPHDCVIVASQMKGLVLKMSRHKFASNVVEKILVHADHDTRRKLVNEILEMEHGVDPVHAMMMDAYGSKHKFGFP</sequence>
<dbReference type="SMART" id="SM00025">
    <property type="entry name" value="Pumilio"/>
    <property type="match status" value="7"/>
</dbReference>
<feature type="repeat" description="Pumilio" evidence="2">
    <location>
        <begin position="636"/>
        <end position="671"/>
    </location>
</feature>
<dbReference type="GO" id="GO:0005737">
    <property type="term" value="C:cytoplasm"/>
    <property type="evidence" value="ECO:0007669"/>
    <property type="project" value="TreeGrafter"/>
</dbReference>
<dbReference type="Proteomes" id="UP001213000">
    <property type="component" value="Unassembled WGS sequence"/>
</dbReference>
<feature type="repeat" description="Pumilio" evidence="2">
    <location>
        <begin position="420"/>
        <end position="455"/>
    </location>
</feature>
<feature type="repeat" description="Pumilio" evidence="2">
    <location>
        <begin position="564"/>
        <end position="599"/>
    </location>
</feature>
<feature type="region of interest" description="Disordered" evidence="3">
    <location>
        <begin position="50"/>
        <end position="96"/>
    </location>
</feature>
<dbReference type="CDD" id="cd07920">
    <property type="entry name" value="Pumilio"/>
    <property type="match status" value="1"/>
</dbReference>
<dbReference type="GO" id="GO:0000288">
    <property type="term" value="P:nuclear-transcribed mRNA catabolic process, deadenylation-dependent decay"/>
    <property type="evidence" value="ECO:0007669"/>
    <property type="project" value="TreeGrafter"/>
</dbReference>
<evidence type="ECO:0000256" key="1">
    <source>
        <dbReference type="ARBA" id="ARBA00022737"/>
    </source>
</evidence>
<feature type="region of interest" description="Disordered" evidence="3">
    <location>
        <begin position="199"/>
        <end position="258"/>
    </location>
</feature>
<protein>
    <recommendedName>
        <fullName evidence="4">PUM-HD domain-containing protein</fullName>
    </recommendedName>
</protein>
<feature type="region of interest" description="Disordered" evidence="3">
    <location>
        <begin position="156"/>
        <end position="176"/>
    </location>
</feature>
<dbReference type="AlphaFoldDB" id="A0AAD5VDN3"/>
<feature type="compositionally biased region" description="Polar residues" evidence="3">
    <location>
        <begin position="74"/>
        <end position="94"/>
    </location>
</feature>
<evidence type="ECO:0000256" key="3">
    <source>
        <dbReference type="SAM" id="MobiDB-lite"/>
    </source>
</evidence>
<feature type="compositionally biased region" description="Polar residues" evidence="3">
    <location>
        <begin position="217"/>
        <end position="236"/>
    </location>
</feature>
<comment type="caution">
    <text evidence="5">The sequence shown here is derived from an EMBL/GenBank/DDBJ whole genome shotgun (WGS) entry which is preliminary data.</text>
</comment>
<dbReference type="PANTHER" id="PTHR12537">
    <property type="entry name" value="RNA BINDING PROTEIN PUMILIO-RELATED"/>
    <property type="match status" value="1"/>
</dbReference>
<gene>
    <name evidence="5" type="ORF">NP233_g13012</name>
</gene>
<keyword evidence="6" id="KW-1185">Reference proteome</keyword>
<evidence type="ECO:0000256" key="2">
    <source>
        <dbReference type="PROSITE-ProRule" id="PRU00317"/>
    </source>
</evidence>
<dbReference type="InterPro" id="IPR033133">
    <property type="entry name" value="PUM-HD"/>
</dbReference>
<feature type="repeat" description="Pumilio" evidence="2">
    <location>
        <begin position="456"/>
        <end position="487"/>
    </location>
</feature>
<dbReference type="Gene3D" id="1.25.10.10">
    <property type="entry name" value="Leucine-rich Repeat Variant"/>
    <property type="match status" value="1"/>
</dbReference>
<dbReference type="Pfam" id="PF00806">
    <property type="entry name" value="PUF"/>
    <property type="match status" value="7"/>
</dbReference>
<dbReference type="PANTHER" id="PTHR12537:SF12">
    <property type="entry name" value="MATERNAL PROTEIN PUMILIO"/>
    <property type="match status" value="1"/>
</dbReference>
<dbReference type="InterPro" id="IPR033712">
    <property type="entry name" value="Pumilio_RNA-bd"/>
</dbReference>
<evidence type="ECO:0000313" key="6">
    <source>
        <dbReference type="Proteomes" id="UP001213000"/>
    </source>
</evidence>
<feature type="region of interest" description="Disordered" evidence="3">
    <location>
        <begin position="1"/>
        <end position="28"/>
    </location>
</feature>
<dbReference type="PROSITE" id="PS50303">
    <property type="entry name" value="PUM_HD"/>
    <property type="match status" value="1"/>
</dbReference>
<name>A0AAD5VDN3_9AGAR</name>